<gene>
    <name evidence="1" type="primary">AVEN_22431_1</name>
    <name evidence="1" type="ORF">TNCT_11071</name>
</gene>
<name>A0A8X6HWU2_TRICU</name>
<evidence type="ECO:0000313" key="2">
    <source>
        <dbReference type="Proteomes" id="UP000887116"/>
    </source>
</evidence>
<comment type="caution">
    <text evidence="1">The sequence shown here is derived from an EMBL/GenBank/DDBJ whole genome shotgun (WGS) entry which is preliminary data.</text>
</comment>
<dbReference type="EMBL" id="BMAO01039420">
    <property type="protein sequence ID" value="GFR31319.1"/>
    <property type="molecule type" value="Genomic_DNA"/>
</dbReference>
<dbReference type="Proteomes" id="UP000887116">
    <property type="component" value="Unassembled WGS sequence"/>
</dbReference>
<sequence>MRQRKITKHVSQKETAILEEILVFRNFSNTDIAFDVKFDKDFVLNIYQTGCQYQLSFNMTLAHKGRKNVFVKRQDINKVTHFYTAQYALTLSAKLLPKVFVCLQEPTCKFGPRVKQIVVNTQKNIKTSFKSGKPQQDYIFTFFKNV</sequence>
<dbReference type="AlphaFoldDB" id="A0A8X6HWU2"/>
<evidence type="ECO:0000313" key="1">
    <source>
        <dbReference type="EMBL" id="GFR31319.1"/>
    </source>
</evidence>
<organism evidence="1 2">
    <name type="scientific">Trichonephila clavata</name>
    <name type="common">Joro spider</name>
    <name type="synonym">Nephila clavata</name>
    <dbReference type="NCBI Taxonomy" id="2740835"/>
    <lineage>
        <taxon>Eukaryota</taxon>
        <taxon>Metazoa</taxon>
        <taxon>Ecdysozoa</taxon>
        <taxon>Arthropoda</taxon>
        <taxon>Chelicerata</taxon>
        <taxon>Arachnida</taxon>
        <taxon>Araneae</taxon>
        <taxon>Araneomorphae</taxon>
        <taxon>Entelegynae</taxon>
        <taxon>Araneoidea</taxon>
        <taxon>Nephilidae</taxon>
        <taxon>Trichonephila</taxon>
    </lineage>
</organism>
<protein>
    <submittedName>
        <fullName evidence="1">HTH CENPB-type domain-containing protein</fullName>
    </submittedName>
</protein>
<proteinExistence type="predicted"/>
<accession>A0A8X6HWU2</accession>
<dbReference type="OrthoDB" id="6747561at2759"/>
<keyword evidence="2" id="KW-1185">Reference proteome</keyword>
<reference evidence="1" key="1">
    <citation type="submission" date="2020-07" db="EMBL/GenBank/DDBJ databases">
        <title>Multicomponent nature underlies the extraordinary mechanical properties of spider dragline silk.</title>
        <authorList>
            <person name="Kono N."/>
            <person name="Nakamura H."/>
            <person name="Mori M."/>
            <person name="Yoshida Y."/>
            <person name="Ohtoshi R."/>
            <person name="Malay A.D."/>
            <person name="Moran D.A.P."/>
            <person name="Tomita M."/>
            <person name="Numata K."/>
            <person name="Arakawa K."/>
        </authorList>
    </citation>
    <scope>NUCLEOTIDE SEQUENCE</scope>
</reference>